<dbReference type="PANTHER" id="PTHR11686:SF62">
    <property type="entry name" value="GLUTATHIONE HYDROLASE"/>
    <property type="match status" value="1"/>
</dbReference>
<dbReference type="InterPro" id="IPR043138">
    <property type="entry name" value="GGT_lsub"/>
</dbReference>
<comment type="function">
    <text evidence="1">Cleaves the gamma-glutamyl peptide bond of glutathione and glutathione conjugates.</text>
</comment>
<dbReference type="InterPro" id="IPR043137">
    <property type="entry name" value="GGT_ssub_C"/>
</dbReference>
<dbReference type="EMBL" id="JBBBZM010000064">
    <property type="protein sequence ID" value="KAL0635701.1"/>
    <property type="molecule type" value="Genomic_DNA"/>
</dbReference>
<dbReference type="EC" id="2.3.2.2" evidence="1"/>
<comment type="caution">
    <text evidence="3">The sequence shown here is derived from an EMBL/GenBank/DDBJ whole genome shotgun (WGS) entry which is preliminary data.</text>
</comment>
<sequence>MRTPNFSASCAVICLLGHAAARPKTHQVKDDHGAVASSVDVCSHIGVDLMRDGGNAADAMIGTVLCVGTIGMYHSGIGGGGFVLVRTPAGKYDFIDFRETAPAGSSENMYANHTELSISGGLASAIPGELRGLEEIHKLYGSLPWHTLVWPSIKLARHGFIVGQDLAVYVGNAASYPFLDSDPAWALDFAPDGVRVKAGERMYRRRYADTLEAVAKRGVDAFYHGPIANATVQTLRRTGGIMTLEDLAKYEVLHRAPATLKYKGFKLTGCSAPSGGTVVGSTLNIFSGFKADFKGDAAGLTTHRLVEAMKYAYGQRGELGDPLFVPGMDEYQKSMLSAAAAAEIRSLISDSGVHNISAYDPKGLESLETPGTSHMVTADKSGLALTLTSTINLIFGSTVMVPETGVIMNNEMNDFSIPGSSNAFGYIPSVANYIRPGKRPLSSMSPSIVENPDGTLHLAIGAAGGSRIITATIQNIIHILDSGLSPYEALARPRLHDQLSPNTTSYEYGYDNATVAALTARGHLPVWVAPGQSSAQGIRRLANGTFEAAGEPRQKDSGGVAY</sequence>
<proteinExistence type="predicted"/>
<organism evidence="3 4">
    <name type="scientific">Discina gigas</name>
    <dbReference type="NCBI Taxonomy" id="1032678"/>
    <lineage>
        <taxon>Eukaryota</taxon>
        <taxon>Fungi</taxon>
        <taxon>Dikarya</taxon>
        <taxon>Ascomycota</taxon>
        <taxon>Pezizomycotina</taxon>
        <taxon>Pezizomycetes</taxon>
        <taxon>Pezizales</taxon>
        <taxon>Discinaceae</taxon>
        <taxon>Discina</taxon>
    </lineage>
</organism>
<evidence type="ECO:0000256" key="1">
    <source>
        <dbReference type="RuleBase" id="RU368068"/>
    </source>
</evidence>
<dbReference type="SUPFAM" id="SSF56235">
    <property type="entry name" value="N-terminal nucleophile aminohydrolases (Ntn hydrolases)"/>
    <property type="match status" value="1"/>
</dbReference>
<evidence type="ECO:0000256" key="2">
    <source>
        <dbReference type="SAM" id="SignalP"/>
    </source>
</evidence>
<feature type="signal peptide" evidence="2">
    <location>
        <begin position="1"/>
        <end position="21"/>
    </location>
</feature>
<dbReference type="Gene3D" id="1.10.246.130">
    <property type="match status" value="1"/>
</dbReference>
<reference evidence="3 4" key="1">
    <citation type="submission" date="2024-02" db="EMBL/GenBank/DDBJ databases">
        <title>Discinaceae phylogenomics.</title>
        <authorList>
            <person name="Dirks A.C."/>
            <person name="James T.Y."/>
        </authorList>
    </citation>
    <scope>NUCLEOTIDE SEQUENCE [LARGE SCALE GENOMIC DNA]</scope>
    <source>
        <strain evidence="3 4">ACD0624</strain>
    </source>
</reference>
<dbReference type="Proteomes" id="UP001447188">
    <property type="component" value="Unassembled WGS sequence"/>
</dbReference>
<feature type="chain" id="PRO_5046655875" description="Glutathione hydrolase" evidence="2">
    <location>
        <begin position="22"/>
        <end position="562"/>
    </location>
</feature>
<gene>
    <name evidence="3" type="ORF">Q9L58_005335</name>
</gene>
<comment type="catalytic activity">
    <reaction evidence="1">
        <text>an S-substituted glutathione + H2O = an S-substituted L-cysteinylglycine + L-glutamate</text>
        <dbReference type="Rhea" id="RHEA:59468"/>
        <dbReference type="ChEBI" id="CHEBI:15377"/>
        <dbReference type="ChEBI" id="CHEBI:29985"/>
        <dbReference type="ChEBI" id="CHEBI:90779"/>
        <dbReference type="ChEBI" id="CHEBI:143103"/>
        <dbReference type="EC" id="3.4.19.13"/>
    </reaction>
</comment>
<evidence type="ECO:0000313" key="4">
    <source>
        <dbReference type="Proteomes" id="UP001447188"/>
    </source>
</evidence>
<dbReference type="PRINTS" id="PR01210">
    <property type="entry name" value="GGTRANSPTASE"/>
</dbReference>
<dbReference type="EC" id="3.4.19.13" evidence="1"/>
<comment type="catalytic activity">
    <reaction evidence="1">
        <text>an N-terminal (5-L-glutamyl)-[peptide] + an alpha-amino acid = 5-L-glutamyl amino acid + an N-terminal L-alpha-aminoacyl-[peptide]</text>
        <dbReference type="Rhea" id="RHEA:23904"/>
        <dbReference type="Rhea" id="RHEA-COMP:9780"/>
        <dbReference type="Rhea" id="RHEA-COMP:9795"/>
        <dbReference type="ChEBI" id="CHEBI:77644"/>
        <dbReference type="ChEBI" id="CHEBI:78597"/>
        <dbReference type="ChEBI" id="CHEBI:78599"/>
        <dbReference type="ChEBI" id="CHEBI:78608"/>
        <dbReference type="EC" id="2.3.2.2"/>
    </reaction>
</comment>
<dbReference type="InterPro" id="IPR000101">
    <property type="entry name" value="GGT_peptidase"/>
</dbReference>
<keyword evidence="1" id="KW-0808">Transferase</keyword>
<dbReference type="PANTHER" id="PTHR11686">
    <property type="entry name" value="GAMMA GLUTAMYL TRANSPEPTIDASE"/>
    <property type="match status" value="1"/>
</dbReference>
<accession>A0ABR3GIJ3</accession>
<keyword evidence="1" id="KW-0012">Acyltransferase</keyword>
<evidence type="ECO:0000313" key="3">
    <source>
        <dbReference type="EMBL" id="KAL0635701.1"/>
    </source>
</evidence>
<dbReference type="Pfam" id="PF01019">
    <property type="entry name" value="G_glu_transpept"/>
    <property type="match status" value="1"/>
</dbReference>
<keyword evidence="2" id="KW-0732">Signal</keyword>
<dbReference type="InterPro" id="IPR029055">
    <property type="entry name" value="Ntn_hydrolases_N"/>
</dbReference>
<comment type="pathway">
    <text evidence="1">Sulfur metabolism; glutathione metabolism.</text>
</comment>
<keyword evidence="4" id="KW-1185">Reference proteome</keyword>
<dbReference type="Gene3D" id="3.60.20.40">
    <property type="match status" value="1"/>
</dbReference>
<dbReference type="NCBIfam" id="TIGR00066">
    <property type="entry name" value="g_glut_trans"/>
    <property type="match status" value="1"/>
</dbReference>
<name>A0ABR3GIJ3_9PEZI</name>
<comment type="catalytic activity">
    <reaction evidence="1">
        <text>glutathione + H2O = L-cysteinylglycine + L-glutamate</text>
        <dbReference type="Rhea" id="RHEA:28807"/>
        <dbReference type="ChEBI" id="CHEBI:15377"/>
        <dbReference type="ChEBI" id="CHEBI:29985"/>
        <dbReference type="ChEBI" id="CHEBI:57925"/>
        <dbReference type="ChEBI" id="CHEBI:61694"/>
        <dbReference type="EC" id="3.4.19.13"/>
    </reaction>
</comment>
<keyword evidence="1" id="KW-0378">Hydrolase</keyword>
<protein>
    <recommendedName>
        <fullName evidence="1">Glutathione hydrolase</fullName>
        <ecNumber evidence="1">2.3.2.2</ecNumber>
        <ecNumber evidence="1">3.4.19.13</ecNumber>
    </recommendedName>
    <alternativeName>
        <fullName evidence="1">Gamma-glutamyltransferase</fullName>
    </alternativeName>
    <alternativeName>
        <fullName evidence="1">Gamma-glutamyltranspeptidase</fullName>
    </alternativeName>
</protein>